<evidence type="ECO:0000313" key="2">
    <source>
        <dbReference type="Proteomes" id="UP000094527"/>
    </source>
</evidence>
<protein>
    <submittedName>
        <fullName evidence="1">Uncharacterized protein</fullName>
    </submittedName>
</protein>
<keyword evidence="2" id="KW-1185">Reference proteome</keyword>
<accession>A0A1D2M589</accession>
<feature type="non-terminal residue" evidence="1">
    <location>
        <position position="275"/>
    </location>
</feature>
<reference evidence="1 2" key="1">
    <citation type="journal article" date="2016" name="Genome Biol. Evol.">
        <title>Gene Family Evolution Reflects Adaptation to Soil Environmental Stressors in the Genome of the Collembolan Orchesella cincta.</title>
        <authorList>
            <person name="Faddeeva-Vakhrusheva A."/>
            <person name="Derks M.F."/>
            <person name="Anvar S.Y."/>
            <person name="Agamennone V."/>
            <person name="Suring W."/>
            <person name="Smit S."/>
            <person name="van Straalen N.M."/>
            <person name="Roelofs D."/>
        </authorList>
    </citation>
    <scope>NUCLEOTIDE SEQUENCE [LARGE SCALE GENOMIC DNA]</scope>
    <source>
        <tissue evidence="1">Mixed pool</tissue>
    </source>
</reference>
<sequence>GDRDGVLQCWECRTIIDPEAFECDTANEGSSVNCTSPRAGLEPVCVAWIWNKDSGKESGSHRSRSNVTLKKFCSWVVASKIGDATENCDTHPKDSEKTVCWCKSKDNCNQEGILGQGKKGAWGCSGAESASLPPTLLALLTFGIIILRFGKLRFLLSLLLMDWLATSGFPAGVEALQCKTGYGPDSNSTICNETNPFCFIRYQEGGYNRESSRMYYGCLEEKEFTPERRHQGLNYNCIVDHTESNIDVWCYCNDKDDCNKVNFKDVGHEKNVADC</sequence>
<dbReference type="AlphaFoldDB" id="A0A1D2M589"/>
<proteinExistence type="predicted"/>
<dbReference type="Proteomes" id="UP000094527">
    <property type="component" value="Unassembled WGS sequence"/>
</dbReference>
<comment type="caution">
    <text evidence="1">The sequence shown here is derived from an EMBL/GenBank/DDBJ whole genome shotgun (WGS) entry which is preliminary data.</text>
</comment>
<evidence type="ECO:0000313" key="1">
    <source>
        <dbReference type="EMBL" id="ODM88147.1"/>
    </source>
</evidence>
<gene>
    <name evidence="1" type="ORF">Ocin01_18534</name>
</gene>
<name>A0A1D2M589_ORCCI</name>
<dbReference type="EMBL" id="LJIJ01004037">
    <property type="protein sequence ID" value="ODM88147.1"/>
    <property type="molecule type" value="Genomic_DNA"/>
</dbReference>
<organism evidence="1 2">
    <name type="scientific">Orchesella cincta</name>
    <name type="common">Springtail</name>
    <name type="synonym">Podura cincta</name>
    <dbReference type="NCBI Taxonomy" id="48709"/>
    <lineage>
        <taxon>Eukaryota</taxon>
        <taxon>Metazoa</taxon>
        <taxon>Ecdysozoa</taxon>
        <taxon>Arthropoda</taxon>
        <taxon>Hexapoda</taxon>
        <taxon>Collembola</taxon>
        <taxon>Entomobryomorpha</taxon>
        <taxon>Entomobryoidea</taxon>
        <taxon>Orchesellidae</taxon>
        <taxon>Orchesellinae</taxon>
        <taxon>Orchesella</taxon>
    </lineage>
</organism>
<feature type="non-terminal residue" evidence="1">
    <location>
        <position position="1"/>
    </location>
</feature>